<dbReference type="Proteomes" id="UP000448877">
    <property type="component" value="Unassembled WGS sequence"/>
</dbReference>
<dbReference type="Pfam" id="PF09587">
    <property type="entry name" value="PGA_cap"/>
    <property type="match status" value="1"/>
</dbReference>
<proteinExistence type="inferred from homology"/>
<gene>
    <name evidence="4" type="ORF">F2Y81_22175</name>
</gene>
<dbReference type="CDD" id="cd07381">
    <property type="entry name" value="MPP_CapA"/>
    <property type="match status" value="1"/>
</dbReference>
<evidence type="ECO:0000313" key="5">
    <source>
        <dbReference type="Proteomes" id="UP000448877"/>
    </source>
</evidence>
<feature type="transmembrane region" description="Helical" evidence="2">
    <location>
        <begin position="324"/>
        <end position="348"/>
    </location>
</feature>
<dbReference type="AlphaFoldDB" id="A0A3D6B002"/>
<dbReference type="EMBL" id="VVYV01000048">
    <property type="protein sequence ID" value="KAA5413692.1"/>
    <property type="molecule type" value="Genomic_DNA"/>
</dbReference>
<sequence>MIKIACVGDVMPAGVHHGKKDNYIKSDVLEFLKSFDIRVATLECAIGDKPSFDPEKMVRKQDIVYAPTSDLYRVKEMGIDVVSLANNHAFDLGEEGLINTCKQLDKLGIKYCGAGLNSEEASRPAVVTFAGASIAFLAFCDWRMDTVGYVPFATENKAGMNEMREKNIKESIEKNKSQYDHLFIFLHWGVEYSYFPTPSMKTLADKILNWGADGIIGGHTHRIQPLISSHNKFIYFSLGNFFFPNRYINKPRPTYYPSEGEDLSNCPYSYGWPYVSHPLLMKWRETENIGMIGCIEINDNVVCASYRLTKLCDNIIEGRIRKPFLFKISQLMVGLPFYSFSYFLFRAIRSIYFRSKKMSRLIFRKELEQEIIYRNHEC</sequence>
<organism evidence="4 5">
    <name type="scientific">Bacteroides cellulosilyticus</name>
    <dbReference type="NCBI Taxonomy" id="246787"/>
    <lineage>
        <taxon>Bacteria</taxon>
        <taxon>Pseudomonadati</taxon>
        <taxon>Bacteroidota</taxon>
        <taxon>Bacteroidia</taxon>
        <taxon>Bacteroidales</taxon>
        <taxon>Bacteroidaceae</taxon>
        <taxon>Bacteroides</taxon>
    </lineage>
</organism>
<dbReference type="InterPro" id="IPR029052">
    <property type="entry name" value="Metallo-depent_PP-like"/>
</dbReference>
<dbReference type="PANTHER" id="PTHR33393">
    <property type="entry name" value="POLYGLUTAMINE SYNTHESIS ACCESSORY PROTEIN RV0574C-RELATED"/>
    <property type="match status" value="1"/>
</dbReference>
<dbReference type="PANTHER" id="PTHR33393:SF12">
    <property type="entry name" value="CAPSULE BIOSYNTHESIS PROTEIN CAPA"/>
    <property type="match status" value="1"/>
</dbReference>
<feature type="domain" description="Capsule synthesis protein CapA" evidence="3">
    <location>
        <begin position="3"/>
        <end position="245"/>
    </location>
</feature>
<keyword evidence="2" id="KW-0812">Transmembrane</keyword>
<dbReference type="RefSeq" id="WP_149920461.1">
    <property type="nucleotide sequence ID" value="NZ_CP072251.1"/>
</dbReference>
<dbReference type="InterPro" id="IPR019079">
    <property type="entry name" value="Capsule_synth_CapA"/>
</dbReference>
<evidence type="ECO:0000313" key="4">
    <source>
        <dbReference type="EMBL" id="KAA5413692.1"/>
    </source>
</evidence>
<keyword evidence="2" id="KW-0472">Membrane</keyword>
<protein>
    <submittedName>
        <fullName evidence="4">CapA family protein</fullName>
    </submittedName>
</protein>
<comment type="similarity">
    <text evidence="1">Belongs to the CapA family.</text>
</comment>
<dbReference type="GeneID" id="66310280"/>
<reference evidence="4 5" key="1">
    <citation type="journal article" date="2019" name="Nat. Med.">
        <title>A library of human gut bacterial isolates paired with longitudinal multiomics data enables mechanistic microbiome research.</title>
        <authorList>
            <person name="Poyet M."/>
            <person name="Groussin M."/>
            <person name="Gibbons S.M."/>
            <person name="Avila-Pacheco J."/>
            <person name="Jiang X."/>
            <person name="Kearney S.M."/>
            <person name="Perrotta A.R."/>
            <person name="Berdy B."/>
            <person name="Zhao S."/>
            <person name="Lieberman T.D."/>
            <person name="Swanson P.K."/>
            <person name="Smith M."/>
            <person name="Roesemann S."/>
            <person name="Alexander J.E."/>
            <person name="Rich S.A."/>
            <person name="Livny J."/>
            <person name="Vlamakis H."/>
            <person name="Clish C."/>
            <person name="Bullock K."/>
            <person name="Deik A."/>
            <person name="Scott J."/>
            <person name="Pierce K.A."/>
            <person name="Xavier R.J."/>
            <person name="Alm E.J."/>
        </authorList>
    </citation>
    <scope>NUCLEOTIDE SEQUENCE [LARGE SCALE GENOMIC DNA]</scope>
    <source>
        <strain evidence="4 5">BIOML-A6</strain>
    </source>
</reference>
<name>A0A3D6B002_9BACE</name>
<dbReference type="SMART" id="SM00854">
    <property type="entry name" value="PGA_cap"/>
    <property type="match status" value="1"/>
</dbReference>
<evidence type="ECO:0000256" key="2">
    <source>
        <dbReference type="SAM" id="Phobius"/>
    </source>
</evidence>
<dbReference type="InterPro" id="IPR052169">
    <property type="entry name" value="CW_Biosynth-Accessory"/>
</dbReference>
<evidence type="ECO:0000259" key="3">
    <source>
        <dbReference type="SMART" id="SM00854"/>
    </source>
</evidence>
<dbReference type="Gene3D" id="3.60.21.10">
    <property type="match status" value="1"/>
</dbReference>
<keyword evidence="2" id="KW-1133">Transmembrane helix</keyword>
<comment type="caution">
    <text evidence="4">The sequence shown here is derived from an EMBL/GenBank/DDBJ whole genome shotgun (WGS) entry which is preliminary data.</text>
</comment>
<evidence type="ECO:0000256" key="1">
    <source>
        <dbReference type="ARBA" id="ARBA00005662"/>
    </source>
</evidence>
<accession>A0A3D6B002</accession>
<dbReference type="SUPFAM" id="SSF56300">
    <property type="entry name" value="Metallo-dependent phosphatases"/>
    <property type="match status" value="1"/>
</dbReference>